<keyword evidence="9" id="KW-1185">Reference proteome</keyword>
<dbReference type="EC" id="4.1.1.97" evidence="3"/>
<dbReference type="SUPFAM" id="SSF158694">
    <property type="entry name" value="UraD-Like"/>
    <property type="match status" value="1"/>
</dbReference>
<evidence type="ECO:0000256" key="5">
    <source>
        <dbReference type="ARBA" id="ARBA00022793"/>
    </source>
</evidence>
<feature type="domain" description="Oxo-4-hydroxy-4-carboxy-5-ureidoimidazoline decarboxylase" evidence="7">
    <location>
        <begin position="8"/>
        <end position="160"/>
    </location>
</feature>
<evidence type="ECO:0000256" key="6">
    <source>
        <dbReference type="ARBA" id="ARBA00023239"/>
    </source>
</evidence>
<dbReference type="STRING" id="930152.SAMN05216565_104242"/>
<proteinExistence type="predicted"/>
<dbReference type="GO" id="GO:0000255">
    <property type="term" value="P:allantoin metabolic process"/>
    <property type="evidence" value="ECO:0007669"/>
    <property type="project" value="InterPro"/>
</dbReference>
<dbReference type="AlphaFoldDB" id="A0A1H0U9R0"/>
<dbReference type="GO" id="GO:0051997">
    <property type="term" value="F:2-oxo-4-hydroxy-4-carboxy-5-ureidoimidazoline decarboxylase activity"/>
    <property type="evidence" value="ECO:0007669"/>
    <property type="project" value="UniProtKB-EC"/>
</dbReference>
<dbReference type="InterPro" id="IPR036778">
    <property type="entry name" value="OHCU_decarboxylase_sf"/>
</dbReference>
<accession>A0A1H0U9R0</accession>
<dbReference type="PANTHER" id="PTHR43466:SF1">
    <property type="entry name" value="2-OXO-4-HYDROXY-4-CARBOXY-5-UREIDOIMIDAZOLINE DECARBOXYLASE-RELATED"/>
    <property type="match status" value="1"/>
</dbReference>
<dbReference type="EMBL" id="FNJU01000004">
    <property type="protein sequence ID" value="SDP62738.1"/>
    <property type="molecule type" value="Genomic_DNA"/>
</dbReference>
<evidence type="ECO:0000259" key="7">
    <source>
        <dbReference type="Pfam" id="PF09349"/>
    </source>
</evidence>
<evidence type="ECO:0000256" key="3">
    <source>
        <dbReference type="ARBA" id="ARBA00012257"/>
    </source>
</evidence>
<dbReference type="GO" id="GO:0019628">
    <property type="term" value="P:urate catabolic process"/>
    <property type="evidence" value="ECO:0007669"/>
    <property type="project" value="UniProtKB-UniPathway"/>
</dbReference>
<dbReference type="NCBIfam" id="TIGR03164">
    <property type="entry name" value="UHCUDC"/>
    <property type="match status" value="1"/>
</dbReference>
<keyword evidence="5" id="KW-0210">Decarboxylase</keyword>
<dbReference type="Proteomes" id="UP000199159">
    <property type="component" value="Unassembled WGS sequence"/>
</dbReference>
<dbReference type="InterPro" id="IPR018020">
    <property type="entry name" value="OHCU_decarboxylase"/>
</dbReference>
<reference evidence="9" key="1">
    <citation type="submission" date="2016-10" db="EMBL/GenBank/DDBJ databases">
        <authorList>
            <person name="Varghese N."/>
            <person name="Submissions S."/>
        </authorList>
    </citation>
    <scope>NUCLEOTIDE SEQUENCE [LARGE SCALE GENOMIC DNA]</scope>
    <source>
        <strain evidence="9">IBRC-M10078</strain>
    </source>
</reference>
<keyword evidence="4" id="KW-0659">Purine metabolism</keyword>
<evidence type="ECO:0000313" key="9">
    <source>
        <dbReference type="Proteomes" id="UP000199159"/>
    </source>
</evidence>
<comment type="catalytic activity">
    <reaction evidence="1">
        <text>5-hydroxy-2-oxo-4-ureido-2,5-dihydro-1H-imidazole-5-carboxylate + H(+) = (S)-allantoin + CO2</text>
        <dbReference type="Rhea" id="RHEA:26301"/>
        <dbReference type="ChEBI" id="CHEBI:15378"/>
        <dbReference type="ChEBI" id="CHEBI:15678"/>
        <dbReference type="ChEBI" id="CHEBI:16526"/>
        <dbReference type="ChEBI" id="CHEBI:58639"/>
        <dbReference type="EC" id="4.1.1.97"/>
    </reaction>
</comment>
<evidence type="ECO:0000256" key="4">
    <source>
        <dbReference type="ARBA" id="ARBA00022631"/>
    </source>
</evidence>
<dbReference type="UniPathway" id="UPA00394">
    <property type="reaction ID" value="UER00652"/>
</dbReference>
<dbReference type="PANTHER" id="PTHR43466">
    <property type="entry name" value="2-OXO-4-HYDROXY-4-CARBOXY-5-UREIDOIMIDAZOLINE DECARBOXYLASE-RELATED"/>
    <property type="match status" value="1"/>
</dbReference>
<dbReference type="RefSeq" id="WP_090853618.1">
    <property type="nucleotide sequence ID" value="NZ_FNJU01000004.1"/>
</dbReference>
<dbReference type="Pfam" id="PF09349">
    <property type="entry name" value="OHCU_decarbox"/>
    <property type="match status" value="1"/>
</dbReference>
<comment type="pathway">
    <text evidence="2">Purine metabolism; urate degradation; (S)-allantoin from urate: step 3/3.</text>
</comment>
<evidence type="ECO:0000256" key="1">
    <source>
        <dbReference type="ARBA" id="ARBA00001163"/>
    </source>
</evidence>
<gene>
    <name evidence="8" type="ORF">SAMN05216565_104242</name>
</gene>
<protein>
    <recommendedName>
        <fullName evidence="3">2-oxo-4-hydroxy-4-carboxy-5-ureidoimidazoline decarboxylase</fullName>
        <ecNumber evidence="3">4.1.1.97</ecNumber>
    </recommendedName>
</protein>
<name>A0A1H0U9R0_9BACI</name>
<organism evidence="8 9">
    <name type="scientific">Litchfieldia salsa</name>
    <dbReference type="NCBI Taxonomy" id="930152"/>
    <lineage>
        <taxon>Bacteria</taxon>
        <taxon>Bacillati</taxon>
        <taxon>Bacillota</taxon>
        <taxon>Bacilli</taxon>
        <taxon>Bacillales</taxon>
        <taxon>Bacillaceae</taxon>
        <taxon>Litchfieldia</taxon>
    </lineage>
</organism>
<dbReference type="OrthoDB" id="9800909at2"/>
<dbReference type="InterPro" id="IPR017580">
    <property type="entry name" value="OHCU_decarboxylase-1"/>
</dbReference>
<dbReference type="GO" id="GO:0006144">
    <property type="term" value="P:purine nucleobase metabolic process"/>
    <property type="evidence" value="ECO:0007669"/>
    <property type="project" value="UniProtKB-KW"/>
</dbReference>
<evidence type="ECO:0000256" key="2">
    <source>
        <dbReference type="ARBA" id="ARBA00004754"/>
    </source>
</evidence>
<dbReference type="Gene3D" id="1.10.3330.10">
    <property type="entry name" value="Oxo-4-hydroxy-4-carboxy-5-ureidoimidazoline decarboxylase"/>
    <property type="match status" value="1"/>
</dbReference>
<evidence type="ECO:0000313" key="8">
    <source>
        <dbReference type="EMBL" id="SDP62738.1"/>
    </source>
</evidence>
<keyword evidence="6" id="KW-0456">Lyase</keyword>
<sequence length="165" mass="19059">MMNLTVLNGLTEDEFTETLGEIYEHSPWVAKQAAQYRPFETIDVLHQAMMEVVSNAPTEDKLMLIREHPNLGDKIEMSNDSTKEQHGAGLQNLTEEEFSQFQSLNKAYMQKFGFPFIFAVKGKNKQDVYESLLQRIEHIEAEEFTTALKEIDKIAGFRLRDKIIE</sequence>